<dbReference type="Gene3D" id="2.60.120.10">
    <property type="entry name" value="Jelly Rolls"/>
    <property type="match status" value="1"/>
</dbReference>
<feature type="compositionally biased region" description="Acidic residues" evidence="8">
    <location>
        <begin position="86"/>
        <end position="97"/>
    </location>
</feature>
<dbReference type="Proteomes" id="UP000007015">
    <property type="component" value="Chromosome 3"/>
</dbReference>
<evidence type="ECO:0000256" key="5">
    <source>
        <dbReference type="ARBA" id="ARBA00023002"/>
    </source>
</evidence>
<evidence type="ECO:0000313" key="9">
    <source>
        <dbReference type="EMBL" id="EAY91235.1"/>
    </source>
</evidence>
<comment type="cofactor">
    <cofactor evidence="1">
        <name>Fe(2+)</name>
        <dbReference type="ChEBI" id="CHEBI:29033"/>
    </cofactor>
</comment>
<evidence type="ECO:0000256" key="1">
    <source>
        <dbReference type="ARBA" id="ARBA00001954"/>
    </source>
</evidence>
<evidence type="ECO:0000256" key="8">
    <source>
        <dbReference type="SAM" id="MobiDB-lite"/>
    </source>
</evidence>
<dbReference type="PANTHER" id="PTHR22966:SF66">
    <property type="entry name" value="CYSTEINE DIOXYGENASE"/>
    <property type="match status" value="1"/>
</dbReference>
<keyword evidence="4" id="KW-0479">Metal-binding</keyword>
<keyword evidence="6" id="KW-0408">Iron</keyword>
<keyword evidence="10" id="KW-1185">Reference proteome</keyword>
<gene>
    <name evidence="9" type="ORF">OsI_12847</name>
</gene>
<dbReference type="SUPFAM" id="SSF51182">
    <property type="entry name" value="RmlC-like cupins"/>
    <property type="match status" value="1"/>
</dbReference>
<name>A2XK75_ORYSI</name>
<dbReference type="Pfam" id="PF07847">
    <property type="entry name" value="PCO_ADO"/>
    <property type="match status" value="1"/>
</dbReference>
<dbReference type="AlphaFoldDB" id="A2XK75"/>
<dbReference type="CDD" id="cd20289">
    <property type="entry name" value="cupin_ADO"/>
    <property type="match status" value="1"/>
</dbReference>
<dbReference type="OMA" id="EPCAFLD"/>
<dbReference type="SMR" id="A2XK75"/>
<organism evidence="9 10">
    <name type="scientific">Oryza sativa subsp. indica</name>
    <name type="common">Rice</name>
    <dbReference type="NCBI Taxonomy" id="39946"/>
    <lineage>
        <taxon>Eukaryota</taxon>
        <taxon>Viridiplantae</taxon>
        <taxon>Streptophyta</taxon>
        <taxon>Embryophyta</taxon>
        <taxon>Tracheophyta</taxon>
        <taxon>Spermatophyta</taxon>
        <taxon>Magnoliopsida</taxon>
        <taxon>Liliopsida</taxon>
        <taxon>Poales</taxon>
        <taxon>Poaceae</taxon>
        <taxon>BOP clade</taxon>
        <taxon>Oryzoideae</taxon>
        <taxon>Oryzeae</taxon>
        <taxon>Oryzinae</taxon>
        <taxon>Oryza</taxon>
        <taxon>Oryza sativa</taxon>
    </lineage>
</organism>
<proteinExistence type="inferred from homology"/>
<dbReference type="EMBL" id="CM000128">
    <property type="protein sequence ID" value="EAY91235.1"/>
    <property type="molecule type" value="Genomic_DNA"/>
</dbReference>
<evidence type="ECO:0000256" key="3">
    <source>
        <dbReference type="ARBA" id="ARBA00013133"/>
    </source>
</evidence>
<dbReference type="HOGENOM" id="CLU_061320_0_0_1"/>
<feature type="region of interest" description="Disordered" evidence="8">
    <location>
        <begin position="24"/>
        <end position="109"/>
    </location>
</feature>
<dbReference type="InterPro" id="IPR014710">
    <property type="entry name" value="RmlC-like_jellyroll"/>
</dbReference>
<dbReference type="EC" id="1.13.11.20" evidence="3"/>
<sequence>MAGISACASFPVVAVDSALRPEAVEGQGAAATAVAAPKTVTESESSASASASMEPEEQVEEPAKKRKRDPAPDVGSSSMDGTDGQGSDDDKNDDGEEAPVLQAVSPPRQNALQRLVDECRVLLDGSSKSTQPPNSTTVSRIVALLNGIGPDDLKLGTVLDTSEVTRAAAFRRRDPIQVIGGNYLYECDNFTVAVFYLPAGTVMPLHDHPGMTVFSKLLAGSVHVQSFDWVSPSVYGSGGKRAVHSKNTKLVKKVLDHVVEAGCGTWVLYPSTGGNLHRFVAGVDGPCAFLDVLTPPYSEGRLRRCTFYRDYPFQLHRNHRFARNLSAQEKSQFAWLRPINASAPPDLRIVPLTYSGPPVV</sequence>
<accession>A2XK75</accession>
<dbReference type="Gramene" id="BGIOSGA010124-TA">
    <property type="protein sequence ID" value="BGIOSGA010124-PA"/>
    <property type="gene ID" value="BGIOSGA010124"/>
</dbReference>
<protein>
    <recommendedName>
        <fullName evidence="3">cysteine dioxygenase</fullName>
        <ecNumber evidence="3">1.13.11.20</ecNumber>
    </recommendedName>
</protein>
<dbReference type="PANTHER" id="PTHR22966">
    <property type="entry name" value="2-AMINOETHANETHIOL DIOXYGENASE"/>
    <property type="match status" value="1"/>
</dbReference>
<comment type="similarity">
    <text evidence="2">Belongs to the cysteine dioxygenase family.</text>
</comment>
<evidence type="ECO:0000256" key="4">
    <source>
        <dbReference type="ARBA" id="ARBA00022723"/>
    </source>
</evidence>
<comment type="catalytic activity">
    <reaction evidence="7">
        <text>L-cysteine + O2 = 3-sulfino-L-alanine + H(+)</text>
        <dbReference type="Rhea" id="RHEA:20441"/>
        <dbReference type="ChEBI" id="CHEBI:15378"/>
        <dbReference type="ChEBI" id="CHEBI:15379"/>
        <dbReference type="ChEBI" id="CHEBI:35235"/>
        <dbReference type="ChEBI" id="CHEBI:61085"/>
        <dbReference type="EC" id="1.13.11.20"/>
    </reaction>
    <physiologicalReaction direction="left-to-right" evidence="7">
        <dbReference type="Rhea" id="RHEA:20442"/>
    </physiologicalReaction>
</comment>
<dbReference type="InterPro" id="IPR011051">
    <property type="entry name" value="RmlC_Cupin_sf"/>
</dbReference>
<evidence type="ECO:0000256" key="6">
    <source>
        <dbReference type="ARBA" id="ARBA00023004"/>
    </source>
</evidence>
<dbReference type="GO" id="GO:0046872">
    <property type="term" value="F:metal ion binding"/>
    <property type="evidence" value="ECO:0007669"/>
    <property type="project" value="UniProtKB-KW"/>
</dbReference>
<dbReference type="GO" id="GO:0070483">
    <property type="term" value="P:detection of hypoxia"/>
    <property type="evidence" value="ECO:0007669"/>
    <property type="project" value="UniProtKB-ARBA"/>
</dbReference>
<dbReference type="STRING" id="39946.A2XK75"/>
<dbReference type="GO" id="GO:0017172">
    <property type="term" value="F:cysteine dioxygenase activity"/>
    <property type="evidence" value="ECO:0007669"/>
    <property type="project" value="UniProtKB-EC"/>
</dbReference>
<evidence type="ECO:0000256" key="2">
    <source>
        <dbReference type="ARBA" id="ARBA00006622"/>
    </source>
</evidence>
<reference evidence="9 10" key="1">
    <citation type="journal article" date="2005" name="PLoS Biol.">
        <title>The genomes of Oryza sativa: a history of duplications.</title>
        <authorList>
            <person name="Yu J."/>
            <person name="Wang J."/>
            <person name="Lin W."/>
            <person name="Li S."/>
            <person name="Li H."/>
            <person name="Zhou J."/>
            <person name="Ni P."/>
            <person name="Dong W."/>
            <person name="Hu S."/>
            <person name="Zeng C."/>
            <person name="Zhang J."/>
            <person name="Zhang Y."/>
            <person name="Li R."/>
            <person name="Xu Z."/>
            <person name="Li S."/>
            <person name="Li X."/>
            <person name="Zheng H."/>
            <person name="Cong L."/>
            <person name="Lin L."/>
            <person name="Yin J."/>
            <person name="Geng J."/>
            <person name="Li G."/>
            <person name="Shi J."/>
            <person name="Liu J."/>
            <person name="Lv H."/>
            <person name="Li J."/>
            <person name="Wang J."/>
            <person name="Deng Y."/>
            <person name="Ran L."/>
            <person name="Shi X."/>
            <person name="Wang X."/>
            <person name="Wu Q."/>
            <person name="Li C."/>
            <person name="Ren X."/>
            <person name="Wang J."/>
            <person name="Wang X."/>
            <person name="Li D."/>
            <person name="Liu D."/>
            <person name="Zhang X."/>
            <person name="Ji Z."/>
            <person name="Zhao W."/>
            <person name="Sun Y."/>
            <person name="Zhang Z."/>
            <person name="Bao J."/>
            <person name="Han Y."/>
            <person name="Dong L."/>
            <person name="Ji J."/>
            <person name="Chen P."/>
            <person name="Wu S."/>
            <person name="Liu J."/>
            <person name="Xiao Y."/>
            <person name="Bu D."/>
            <person name="Tan J."/>
            <person name="Yang L."/>
            <person name="Ye C."/>
            <person name="Zhang J."/>
            <person name="Xu J."/>
            <person name="Zhou Y."/>
            <person name="Yu Y."/>
            <person name="Zhang B."/>
            <person name="Zhuang S."/>
            <person name="Wei H."/>
            <person name="Liu B."/>
            <person name="Lei M."/>
            <person name="Yu H."/>
            <person name="Li Y."/>
            <person name="Xu H."/>
            <person name="Wei S."/>
            <person name="He X."/>
            <person name="Fang L."/>
            <person name="Zhang Z."/>
            <person name="Zhang Y."/>
            <person name="Huang X."/>
            <person name="Su Z."/>
            <person name="Tong W."/>
            <person name="Li J."/>
            <person name="Tong Z."/>
            <person name="Li S."/>
            <person name="Ye J."/>
            <person name="Wang L."/>
            <person name="Fang L."/>
            <person name="Lei T."/>
            <person name="Chen C."/>
            <person name="Chen H."/>
            <person name="Xu Z."/>
            <person name="Li H."/>
            <person name="Huang H."/>
            <person name="Zhang F."/>
            <person name="Xu H."/>
            <person name="Li N."/>
            <person name="Zhao C."/>
            <person name="Li S."/>
            <person name="Dong L."/>
            <person name="Huang Y."/>
            <person name="Li L."/>
            <person name="Xi Y."/>
            <person name="Qi Q."/>
            <person name="Li W."/>
            <person name="Zhang B."/>
            <person name="Hu W."/>
            <person name="Zhang Y."/>
            <person name="Tian X."/>
            <person name="Jiao Y."/>
            <person name="Liang X."/>
            <person name="Jin J."/>
            <person name="Gao L."/>
            <person name="Zheng W."/>
            <person name="Hao B."/>
            <person name="Liu S."/>
            <person name="Wang W."/>
            <person name="Yuan L."/>
            <person name="Cao M."/>
            <person name="McDermott J."/>
            <person name="Samudrala R."/>
            <person name="Wang J."/>
            <person name="Wong G.K."/>
            <person name="Yang H."/>
        </authorList>
    </citation>
    <scope>NUCLEOTIDE SEQUENCE [LARGE SCALE GENOMIC DNA]</scope>
    <source>
        <strain evidence="10">cv. 93-11</strain>
    </source>
</reference>
<feature type="compositionally biased region" description="Low complexity" evidence="8">
    <location>
        <begin position="24"/>
        <end position="53"/>
    </location>
</feature>
<evidence type="ECO:0000256" key="7">
    <source>
        <dbReference type="ARBA" id="ARBA00024284"/>
    </source>
</evidence>
<keyword evidence="5" id="KW-0560">Oxidoreductase</keyword>
<evidence type="ECO:0000313" key="10">
    <source>
        <dbReference type="Proteomes" id="UP000007015"/>
    </source>
</evidence>
<dbReference type="InterPro" id="IPR012864">
    <property type="entry name" value="PCO/ADO"/>
</dbReference>